<organism evidence="2 3">
    <name type="scientific">Streptomyces spongiicola</name>
    <dbReference type="NCBI Taxonomy" id="1690221"/>
    <lineage>
        <taxon>Bacteria</taxon>
        <taxon>Bacillati</taxon>
        <taxon>Actinomycetota</taxon>
        <taxon>Actinomycetes</taxon>
        <taxon>Kitasatosporales</taxon>
        <taxon>Streptomycetaceae</taxon>
        <taxon>Streptomyces</taxon>
    </lineage>
</organism>
<dbReference type="Proteomes" id="UP000265354">
    <property type="component" value="Unassembled WGS sequence"/>
</dbReference>
<evidence type="ECO:0000256" key="1">
    <source>
        <dbReference type="SAM" id="MobiDB-lite"/>
    </source>
</evidence>
<feature type="compositionally biased region" description="Low complexity" evidence="1">
    <location>
        <begin position="59"/>
        <end position="71"/>
    </location>
</feature>
<proteinExistence type="predicted"/>
<protein>
    <submittedName>
        <fullName evidence="2">Uncharacterized protein</fullName>
    </submittedName>
</protein>
<feature type="region of interest" description="Disordered" evidence="1">
    <location>
        <begin position="31"/>
        <end position="122"/>
    </location>
</feature>
<dbReference type="EMBL" id="BGZL01000003">
    <property type="protein sequence ID" value="GBP99796.1"/>
    <property type="molecule type" value="Genomic_DNA"/>
</dbReference>
<accession>A0A388ST89</accession>
<feature type="compositionally biased region" description="Low complexity" evidence="1">
    <location>
        <begin position="87"/>
        <end position="112"/>
    </location>
</feature>
<feature type="region of interest" description="Disordered" evidence="1">
    <location>
        <begin position="137"/>
        <end position="169"/>
    </location>
</feature>
<gene>
    <name evidence="2" type="ORF">SSP531S_11930</name>
</gene>
<name>A0A388ST89_9ACTN</name>
<evidence type="ECO:0000313" key="3">
    <source>
        <dbReference type="Proteomes" id="UP000265354"/>
    </source>
</evidence>
<sequence length="198" mass="21106">MTIERATTAAGDAHRYTVRGCGHVVVVRARRGGGGRAGSDRDTDEAGRPLARARREAGPRGAARAAGPHPGRTARRAEGGRCGPKEGGAARPGPGRRPQPGEIWGRTFRTRTGGPGAKDRPPCLVPAVHRGAARVAEISSRSTTTNAREVPLPPGTVGDAHGRPGFPETDELREVRVRDFRRRVGAVDPLLWDRPRHL</sequence>
<feature type="compositionally biased region" description="Basic and acidic residues" evidence="1">
    <location>
        <begin position="38"/>
        <end position="58"/>
    </location>
</feature>
<comment type="caution">
    <text evidence="2">The sequence shown here is derived from an EMBL/GenBank/DDBJ whole genome shotgun (WGS) entry which is preliminary data.</text>
</comment>
<evidence type="ECO:0000313" key="2">
    <source>
        <dbReference type="EMBL" id="GBP99796.1"/>
    </source>
</evidence>
<reference evidence="2 3" key="1">
    <citation type="submission" date="2018-07" db="EMBL/GenBank/DDBJ databases">
        <title>Whole Genome Shotgun Sequence of Streptomyces spongiicola strain 531S.</title>
        <authorList>
            <person name="Dohra H."/>
            <person name="Kodani S."/>
        </authorList>
    </citation>
    <scope>NUCLEOTIDE SEQUENCE [LARGE SCALE GENOMIC DNA]</scope>
    <source>
        <strain evidence="2 3">531S</strain>
    </source>
</reference>
<dbReference type="AlphaFoldDB" id="A0A388ST89"/>